<dbReference type="Gene3D" id="3.30.429.10">
    <property type="entry name" value="Macrophage Migration Inhibitory Factor"/>
    <property type="match status" value="1"/>
</dbReference>
<reference evidence="2" key="1">
    <citation type="submission" date="2022-08" db="EMBL/GenBank/DDBJ databases">
        <authorList>
            <consortium name="DOE Joint Genome Institute"/>
            <person name="Min B."/>
            <person name="Riley R."/>
            <person name="Sierra-Patev S."/>
            <person name="Naranjo-Ortiz M."/>
            <person name="Looney B."/>
            <person name="Konkel Z."/>
            <person name="Slot J.C."/>
            <person name="Sakamoto Y."/>
            <person name="Steenwyk J.L."/>
            <person name="Rokas A."/>
            <person name="Carro J."/>
            <person name="Camarero S."/>
            <person name="Ferreira P."/>
            <person name="Molpeceres G."/>
            <person name="Ruiz-Duenas F.J."/>
            <person name="Serrano A."/>
            <person name="Henrissat B."/>
            <person name="Drula E."/>
            <person name="Hughes K.W."/>
            <person name="Mata J.L."/>
            <person name="Ishikawa N.K."/>
            <person name="Vargas-Isla R."/>
            <person name="Ushijima S."/>
            <person name="Smith C.A."/>
            <person name="Ahrendt S."/>
            <person name="Andreopoulos W."/>
            <person name="He G."/>
            <person name="Labutti K."/>
            <person name="Lipzen A."/>
            <person name="Ng V."/>
            <person name="Sandor L."/>
            <person name="Barry K."/>
            <person name="Martinez A.T."/>
            <person name="Xiao Y."/>
            <person name="Gibbons J.G."/>
            <person name="Terashima K."/>
            <person name="Hibbett D.S."/>
            <person name="Grigoriev I.V."/>
        </authorList>
    </citation>
    <scope>NUCLEOTIDE SEQUENCE</scope>
    <source>
        <strain evidence="2">TFB9207</strain>
    </source>
</reference>
<feature type="domain" description="Tautomerase cis-CaaD-like" evidence="1">
    <location>
        <begin position="63"/>
        <end position="121"/>
    </location>
</feature>
<evidence type="ECO:0000259" key="1">
    <source>
        <dbReference type="Pfam" id="PF14832"/>
    </source>
</evidence>
<sequence>MPFHRFYCTANLYTKAEKQAIARSITDLYAKVPIPRFYVVINFIEVGEDNYYVSGEPAGSFEEKREFMERYEKVLEPFTKGKCIDWEVQVSNEDPVFWNWNGVRPPPFDSEAEAYQNWYDINKPVEWSEGGIAKKDGEN</sequence>
<name>A0AA38PA02_9AGAR</name>
<dbReference type="InterPro" id="IPR028116">
    <property type="entry name" value="Cis-CaaD-like"/>
</dbReference>
<comment type="caution">
    <text evidence="2">The sequence shown here is derived from an EMBL/GenBank/DDBJ whole genome shotgun (WGS) entry which is preliminary data.</text>
</comment>
<evidence type="ECO:0000313" key="2">
    <source>
        <dbReference type="EMBL" id="KAJ3839077.1"/>
    </source>
</evidence>
<evidence type="ECO:0000313" key="3">
    <source>
        <dbReference type="Proteomes" id="UP001163846"/>
    </source>
</evidence>
<dbReference type="SUPFAM" id="SSF55331">
    <property type="entry name" value="Tautomerase/MIF"/>
    <property type="match status" value="1"/>
</dbReference>
<dbReference type="AlphaFoldDB" id="A0AA38PA02"/>
<protein>
    <submittedName>
        <fullName evidence="2">Oxalocrotonate tautomerase enzyme-domain-containing protein</fullName>
    </submittedName>
</protein>
<accession>A0AA38PA02</accession>
<keyword evidence="3" id="KW-1185">Reference proteome</keyword>
<dbReference type="EMBL" id="MU806148">
    <property type="protein sequence ID" value="KAJ3839077.1"/>
    <property type="molecule type" value="Genomic_DNA"/>
</dbReference>
<feature type="domain" description="Tautomerase cis-CaaD-like" evidence="1">
    <location>
        <begin position="1"/>
        <end position="58"/>
    </location>
</feature>
<dbReference type="Pfam" id="PF14832">
    <property type="entry name" value="Tautomerase_3"/>
    <property type="match status" value="2"/>
</dbReference>
<proteinExistence type="predicted"/>
<organism evidence="2 3">
    <name type="scientific">Lentinula raphanica</name>
    <dbReference type="NCBI Taxonomy" id="153919"/>
    <lineage>
        <taxon>Eukaryota</taxon>
        <taxon>Fungi</taxon>
        <taxon>Dikarya</taxon>
        <taxon>Basidiomycota</taxon>
        <taxon>Agaricomycotina</taxon>
        <taxon>Agaricomycetes</taxon>
        <taxon>Agaricomycetidae</taxon>
        <taxon>Agaricales</taxon>
        <taxon>Marasmiineae</taxon>
        <taxon>Omphalotaceae</taxon>
        <taxon>Lentinula</taxon>
    </lineage>
</organism>
<dbReference type="Proteomes" id="UP001163846">
    <property type="component" value="Unassembled WGS sequence"/>
</dbReference>
<dbReference type="InterPro" id="IPR014347">
    <property type="entry name" value="Tautomerase/MIF_sf"/>
</dbReference>
<gene>
    <name evidence="2" type="ORF">F5878DRAFT_641453</name>
</gene>